<feature type="transmembrane region" description="Helical" evidence="6">
    <location>
        <begin position="53"/>
        <end position="71"/>
    </location>
</feature>
<evidence type="ECO:0000313" key="9">
    <source>
        <dbReference type="EMBL" id="BCJ90782.1"/>
    </source>
</evidence>
<name>A0A6S6QU54_9HYPH</name>
<dbReference type="GO" id="GO:0005886">
    <property type="term" value="C:plasma membrane"/>
    <property type="evidence" value="ECO:0007669"/>
    <property type="project" value="UniProtKB-SubCell"/>
</dbReference>
<keyword evidence="3 6" id="KW-0812">Transmembrane</keyword>
<organism evidence="9 10">
    <name type="scientific">Terrihabitans soli</name>
    <dbReference type="NCBI Taxonomy" id="708113"/>
    <lineage>
        <taxon>Bacteria</taxon>
        <taxon>Pseudomonadati</taxon>
        <taxon>Pseudomonadota</taxon>
        <taxon>Alphaproteobacteria</taxon>
        <taxon>Hyphomicrobiales</taxon>
        <taxon>Terrihabitans</taxon>
    </lineage>
</organism>
<evidence type="ECO:0000256" key="6">
    <source>
        <dbReference type="SAM" id="Phobius"/>
    </source>
</evidence>
<feature type="transmembrane region" description="Helical" evidence="6">
    <location>
        <begin position="441"/>
        <end position="465"/>
    </location>
</feature>
<dbReference type="KEGG" id="tso:IZ6_15170"/>
<keyword evidence="5 6" id="KW-0472">Membrane</keyword>
<feature type="transmembrane region" description="Helical" evidence="6">
    <location>
        <begin position="331"/>
        <end position="349"/>
    </location>
</feature>
<dbReference type="AlphaFoldDB" id="A0A6S6QU54"/>
<feature type="domain" description="ComEC/Rec2-related protein" evidence="7">
    <location>
        <begin position="272"/>
        <end position="556"/>
    </location>
</feature>
<gene>
    <name evidence="9" type="ORF">IZ6_15170</name>
</gene>
<protein>
    <submittedName>
        <fullName evidence="9">Competence protein ComEC</fullName>
    </submittedName>
</protein>
<feature type="transmembrane region" description="Helical" evidence="6">
    <location>
        <begin position="379"/>
        <end position="396"/>
    </location>
</feature>
<feature type="transmembrane region" description="Helical" evidence="6">
    <location>
        <begin position="293"/>
        <end position="319"/>
    </location>
</feature>
<dbReference type="RefSeq" id="WP_222877390.1">
    <property type="nucleotide sequence ID" value="NZ_AP023361.1"/>
</dbReference>
<evidence type="ECO:0000256" key="5">
    <source>
        <dbReference type="ARBA" id="ARBA00023136"/>
    </source>
</evidence>
<sequence>MSEPGLKPRKGARAAAAARPGRAIAGLDVSEAMSGLWSRFTAALETEREEGRFFLFLPVAAIGGVLLFFAAGRDPEPLAALAAFAVLAGLALAARARPTVFPAVMLAAAFAAGFLSAALRTERVAAPILEQPVRGSVTGMVESVEPRPRGTRIVIRVETLADLPPVKRPERVRVTVPRLEGAEAGHRVSVEALWRPPPGPVRPRGHDFARDAFFLGIGAVGSEGRPPVLLAANAEPGFVERVSARMDVLRNKVTARILSVVDGDEGAIAAALVTGQRGEISSKANDALRAAGLYHIISISGLHMALFGGFLFGAVRFGLVLMPGFGLRHPVKKYAALIAVLGASFYLAMSGAEVAAQRSFVMIAIVFLAVMFDRQGITMRNLALAAFAAILLIPEAVLGPSFQMSFCAAMAIVAWFEWARRRAPDEAQEARRGGFARFLKIYFGGIVATTIAATLATSPFAAFHFQRIALHSLPGNLIALPIVGILVMPFALFGLILMPFGLDMAAWHVMGFGIGLMLGIAEWIASWPAASLALPAFPALAALCLAAGLVLISLLTTRLRWLGLAPFAAGIVLAASPAQPDIYIDATGRAAAVRGTDGKLGLAGTRYSGFAASTWLAADGDLRPARDKTAAQYVRCDAFGCTAPLPDGRIFALSWSYAALREDCTRAAIVVTRLIAPPTCRETAHVIDAADLAKTGAVALTLSKDGSFAVEAARGASERVWHGHVQTPRGPAFAGPLVETDSVFGDEIEDEDDESAEDSAL</sequence>
<evidence type="ECO:0000259" key="7">
    <source>
        <dbReference type="Pfam" id="PF03772"/>
    </source>
</evidence>
<dbReference type="Pfam" id="PF13567">
    <property type="entry name" value="DUF4131"/>
    <property type="match status" value="1"/>
</dbReference>
<dbReference type="PANTHER" id="PTHR30619:SF1">
    <property type="entry name" value="RECOMBINATION PROTEIN 2"/>
    <property type="match status" value="1"/>
</dbReference>
<evidence type="ECO:0000259" key="8">
    <source>
        <dbReference type="Pfam" id="PF13567"/>
    </source>
</evidence>
<keyword evidence="2" id="KW-1003">Cell membrane</keyword>
<evidence type="ECO:0000256" key="4">
    <source>
        <dbReference type="ARBA" id="ARBA00022989"/>
    </source>
</evidence>
<feature type="domain" description="DUF4131" evidence="8">
    <location>
        <begin position="79"/>
        <end position="221"/>
    </location>
</feature>
<dbReference type="NCBIfam" id="TIGR00360">
    <property type="entry name" value="ComEC_N-term"/>
    <property type="match status" value="1"/>
</dbReference>
<dbReference type="Proteomes" id="UP000515317">
    <property type="component" value="Chromosome"/>
</dbReference>
<feature type="transmembrane region" description="Helical" evidence="6">
    <location>
        <begin position="532"/>
        <end position="555"/>
    </location>
</feature>
<feature type="transmembrane region" description="Helical" evidence="6">
    <location>
        <begin position="477"/>
        <end position="498"/>
    </location>
</feature>
<accession>A0A6S6QU54</accession>
<comment type="subcellular location">
    <subcellularLocation>
        <location evidence="1">Cell membrane</location>
        <topology evidence="1">Multi-pass membrane protein</topology>
    </subcellularLocation>
</comment>
<dbReference type="InterPro" id="IPR052159">
    <property type="entry name" value="Competence_DNA_uptake"/>
</dbReference>
<evidence type="ECO:0000256" key="2">
    <source>
        <dbReference type="ARBA" id="ARBA00022475"/>
    </source>
</evidence>
<evidence type="ECO:0000256" key="1">
    <source>
        <dbReference type="ARBA" id="ARBA00004651"/>
    </source>
</evidence>
<keyword evidence="4 6" id="KW-1133">Transmembrane helix</keyword>
<feature type="transmembrane region" description="Helical" evidence="6">
    <location>
        <begin position="402"/>
        <end position="420"/>
    </location>
</feature>
<proteinExistence type="predicted"/>
<dbReference type="InterPro" id="IPR025405">
    <property type="entry name" value="DUF4131"/>
</dbReference>
<dbReference type="Pfam" id="PF03772">
    <property type="entry name" value="Competence"/>
    <property type="match status" value="1"/>
</dbReference>
<feature type="transmembrane region" description="Helical" evidence="6">
    <location>
        <begin position="505"/>
        <end position="526"/>
    </location>
</feature>
<feature type="transmembrane region" description="Helical" evidence="6">
    <location>
        <begin position="100"/>
        <end position="119"/>
    </location>
</feature>
<dbReference type="PANTHER" id="PTHR30619">
    <property type="entry name" value="DNA INTERNALIZATION/COMPETENCE PROTEIN COMEC/REC2"/>
    <property type="match status" value="1"/>
</dbReference>
<dbReference type="InterPro" id="IPR004477">
    <property type="entry name" value="ComEC_N"/>
</dbReference>
<keyword evidence="10" id="KW-1185">Reference proteome</keyword>
<dbReference type="EMBL" id="AP023361">
    <property type="protein sequence ID" value="BCJ90782.1"/>
    <property type="molecule type" value="Genomic_DNA"/>
</dbReference>
<reference evidence="9 10" key="1">
    <citation type="submission" date="2020-08" db="EMBL/GenBank/DDBJ databases">
        <title>Genome sequence of Rhizobiales bacterium strain IZ6.</title>
        <authorList>
            <person name="Nakai R."/>
            <person name="Naganuma T."/>
        </authorList>
    </citation>
    <scope>NUCLEOTIDE SEQUENCE [LARGE SCALE GENOMIC DNA]</scope>
    <source>
        <strain evidence="9 10">IZ6</strain>
    </source>
</reference>
<evidence type="ECO:0000256" key="3">
    <source>
        <dbReference type="ARBA" id="ARBA00022692"/>
    </source>
</evidence>
<evidence type="ECO:0000313" key="10">
    <source>
        <dbReference type="Proteomes" id="UP000515317"/>
    </source>
</evidence>